<dbReference type="Pfam" id="PF14224">
    <property type="entry name" value="DUF4331"/>
    <property type="match status" value="1"/>
</dbReference>
<evidence type="ECO:0000313" key="4">
    <source>
        <dbReference type="Proteomes" id="UP001432209"/>
    </source>
</evidence>
<reference evidence="3" key="1">
    <citation type="submission" date="2022-10" db="EMBL/GenBank/DDBJ databases">
        <title>The complete genomes of actinobacterial strains from the NBC collection.</title>
        <authorList>
            <person name="Joergensen T.S."/>
            <person name="Alvarez Arevalo M."/>
            <person name="Sterndorff E.B."/>
            <person name="Faurdal D."/>
            <person name="Vuksanovic O."/>
            <person name="Mourched A.-S."/>
            <person name="Charusanti P."/>
            <person name="Shaw S."/>
            <person name="Blin K."/>
            <person name="Weber T."/>
        </authorList>
    </citation>
    <scope>NUCLEOTIDE SEQUENCE</scope>
    <source>
        <strain evidence="3">NBC_01432</strain>
    </source>
</reference>
<keyword evidence="2" id="KW-0812">Transmembrane</keyword>
<keyword evidence="2" id="KW-0472">Membrane</keyword>
<dbReference type="InterPro" id="IPR025566">
    <property type="entry name" value="DUF4331"/>
</dbReference>
<dbReference type="RefSeq" id="WP_329077659.1">
    <property type="nucleotide sequence ID" value="NZ_CP109495.1"/>
</dbReference>
<feature type="region of interest" description="Disordered" evidence="1">
    <location>
        <begin position="274"/>
        <end position="312"/>
    </location>
</feature>
<organism evidence="3 4">
    <name type="scientific">Streptomyces niveus</name>
    <name type="common">Streptomyces spheroides</name>
    <dbReference type="NCBI Taxonomy" id="193462"/>
    <lineage>
        <taxon>Bacteria</taxon>
        <taxon>Bacillati</taxon>
        <taxon>Actinomycetota</taxon>
        <taxon>Actinomycetes</taxon>
        <taxon>Kitasatosporales</taxon>
        <taxon>Streptomycetaceae</taxon>
        <taxon>Streptomyces</taxon>
    </lineage>
</organism>
<dbReference type="EMBL" id="CP109495">
    <property type="protein sequence ID" value="WUX54048.1"/>
    <property type="molecule type" value="Genomic_DNA"/>
</dbReference>
<accession>A0ABZ2A9M4</accession>
<protein>
    <submittedName>
        <fullName evidence="3">DUF4331 domain-containing protein</fullName>
    </submittedName>
</protein>
<evidence type="ECO:0000313" key="3">
    <source>
        <dbReference type="EMBL" id="WUX54048.1"/>
    </source>
</evidence>
<feature type="transmembrane region" description="Helical" evidence="2">
    <location>
        <begin position="531"/>
        <end position="551"/>
    </location>
</feature>
<evidence type="ECO:0000256" key="2">
    <source>
        <dbReference type="SAM" id="Phobius"/>
    </source>
</evidence>
<proteinExistence type="predicted"/>
<sequence>MTMRSFHLPGRKPASRRAERALASVGTLALVGAAAVTGLAPATSSASSHREAPMTSGDPRADNTDVYAFTSPDKPDTVTLVANWIPFQEPNGGPNFYPFANDARYNIKIDADGDGKPDTTYTWEFTDHIRDSADQFLYNTGVVKNLDDPTLNFRQTYDLTVTDSTGNRRTLLDDAPAAPSNVGKASMPDYASLRKQAVKQLPDGGQTMAGQTSDPFFADLRIFDLLYGGNLSETGHNTLAGYNVNTIAIQVPKKSVALKGDATRNPVIGVWSTTDREGADVTGGKGGENADAVDGKGTDGQAGAAPDKGGEDRWRQVSRLGNPLVNEVVVPLKYKDAFNALSPDKDASVTPVVNAVKDPIVPKLVQSIYGVPAPATPRNDLVEIFLTGICKACGPIKADLNAQQLNKDANKSAIVPAEELRLNMSVPPAAKPNRLGVLGKDLAGFPNGRRLNDDVVDIELQALEGAAQTGKIVPALAAGDKVDTPYREPGDSFPYVALPNTAAVNQADALHPDGGVGAGLGGDAFGGGFPAGPVAAVGGGALLACAGVMALRRRRAERV</sequence>
<dbReference type="Proteomes" id="UP001432209">
    <property type="component" value="Chromosome"/>
</dbReference>
<name>A0ABZ2A9M4_STRNV</name>
<feature type="region of interest" description="Disordered" evidence="1">
    <location>
        <begin position="41"/>
        <end position="65"/>
    </location>
</feature>
<keyword evidence="4" id="KW-1185">Reference proteome</keyword>
<evidence type="ECO:0000256" key="1">
    <source>
        <dbReference type="SAM" id="MobiDB-lite"/>
    </source>
</evidence>
<gene>
    <name evidence="3" type="ORF">OG442_22170</name>
</gene>
<keyword evidence="2" id="KW-1133">Transmembrane helix</keyword>